<feature type="domain" description="RNA-binding S4" evidence="8">
    <location>
        <begin position="25"/>
        <end position="83"/>
    </location>
</feature>
<dbReference type="PROSITE" id="PS01149">
    <property type="entry name" value="PSI_RSU"/>
    <property type="match status" value="1"/>
</dbReference>
<dbReference type="InterPro" id="IPR020103">
    <property type="entry name" value="PsdUridine_synth_cat_dom_sf"/>
</dbReference>
<feature type="region of interest" description="Disordered" evidence="7">
    <location>
        <begin position="1"/>
        <end position="24"/>
    </location>
</feature>
<dbReference type="Gene3D" id="3.10.290.10">
    <property type="entry name" value="RNA-binding S4 domain"/>
    <property type="match status" value="1"/>
</dbReference>
<evidence type="ECO:0000256" key="6">
    <source>
        <dbReference type="RuleBase" id="RU003887"/>
    </source>
</evidence>
<dbReference type="CDD" id="cd00165">
    <property type="entry name" value="S4"/>
    <property type="match status" value="1"/>
</dbReference>
<keyword evidence="4 6" id="KW-0413">Isomerase</keyword>
<dbReference type="PROSITE" id="PS50889">
    <property type="entry name" value="S4"/>
    <property type="match status" value="1"/>
</dbReference>
<comment type="catalytic activity">
    <reaction evidence="1">
        <text>a uridine in RNA = a pseudouridine in RNA</text>
        <dbReference type="Rhea" id="RHEA:48348"/>
        <dbReference type="Rhea" id="RHEA-COMP:12068"/>
        <dbReference type="Rhea" id="RHEA-COMP:12069"/>
        <dbReference type="ChEBI" id="CHEBI:65314"/>
        <dbReference type="ChEBI" id="CHEBI:65315"/>
    </reaction>
</comment>
<proteinExistence type="inferred from homology"/>
<dbReference type="InterPro" id="IPR006145">
    <property type="entry name" value="PsdUridine_synth_RsuA/RluA"/>
</dbReference>
<dbReference type="Gene3D" id="3.30.70.1560">
    <property type="entry name" value="Alpha-L RNA-binding motif"/>
    <property type="match status" value="1"/>
</dbReference>
<dbReference type="AlphaFoldDB" id="A0A6N1AIR2"/>
<dbReference type="InterPro" id="IPR002942">
    <property type="entry name" value="S4_RNA-bd"/>
</dbReference>
<feature type="compositionally biased region" description="Basic and acidic residues" evidence="7">
    <location>
        <begin position="460"/>
        <end position="470"/>
    </location>
</feature>
<comment type="similarity">
    <text evidence="2 6">Belongs to the pseudouridine synthase RsuA family.</text>
</comment>
<dbReference type="PANTHER" id="PTHR47683">
    <property type="entry name" value="PSEUDOURIDINE SYNTHASE FAMILY PROTEIN-RELATED"/>
    <property type="match status" value="1"/>
</dbReference>
<dbReference type="SUPFAM" id="SSF55120">
    <property type="entry name" value="Pseudouridine synthase"/>
    <property type="match status" value="1"/>
</dbReference>
<dbReference type="InterPro" id="IPR036986">
    <property type="entry name" value="S4_RNA-bd_sf"/>
</dbReference>
<keyword evidence="10" id="KW-1185">Reference proteome</keyword>
<dbReference type="PANTHER" id="PTHR47683:SF3">
    <property type="entry name" value="RIBOSOMAL LARGE SUBUNIT PSEUDOURIDINE SYNTHASE B"/>
    <property type="match status" value="1"/>
</dbReference>
<dbReference type="SUPFAM" id="SSF55174">
    <property type="entry name" value="Alpha-L RNA-binding motif"/>
    <property type="match status" value="1"/>
</dbReference>
<evidence type="ECO:0000313" key="10">
    <source>
        <dbReference type="Proteomes" id="UP000509702"/>
    </source>
</evidence>
<feature type="compositionally biased region" description="Low complexity" evidence="7">
    <location>
        <begin position="282"/>
        <end position="299"/>
    </location>
</feature>
<dbReference type="OrthoDB" id="9807213at2"/>
<dbReference type="SMART" id="SM00363">
    <property type="entry name" value="S4"/>
    <property type="match status" value="1"/>
</dbReference>
<dbReference type="KEGG" id="aoz:HUE56_14490"/>
<dbReference type="GO" id="GO:0120159">
    <property type="term" value="F:rRNA pseudouridine synthase activity"/>
    <property type="evidence" value="ECO:0007669"/>
    <property type="project" value="UniProtKB-ARBA"/>
</dbReference>
<evidence type="ECO:0000259" key="8">
    <source>
        <dbReference type="SMART" id="SM00363"/>
    </source>
</evidence>
<organism evidence="9 10">
    <name type="scientific">Azospirillum oryzae</name>
    <dbReference type="NCBI Taxonomy" id="286727"/>
    <lineage>
        <taxon>Bacteria</taxon>
        <taxon>Pseudomonadati</taxon>
        <taxon>Pseudomonadota</taxon>
        <taxon>Alphaproteobacteria</taxon>
        <taxon>Rhodospirillales</taxon>
        <taxon>Azospirillaceae</taxon>
        <taxon>Azospirillum</taxon>
    </lineage>
</organism>
<evidence type="ECO:0000256" key="2">
    <source>
        <dbReference type="ARBA" id="ARBA00008348"/>
    </source>
</evidence>
<evidence type="ECO:0000256" key="4">
    <source>
        <dbReference type="ARBA" id="ARBA00023235"/>
    </source>
</evidence>
<dbReference type="InterPro" id="IPR018496">
    <property type="entry name" value="PsdUridine_synth_RsuA/RluB_CS"/>
</dbReference>
<gene>
    <name evidence="9" type="ORF">HUE56_14490</name>
</gene>
<evidence type="ECO:0000256" key="1">
    <source>
        <dbReference type="ARBA" id="ARBA00000073"/>
    </source>
</evidence>
<dbReference type="Proteomes" id="UP000509702">
    <property type="component" value="Chromosome"/>
</dbReference>
<evidence type="ECO:0000256" key="3">
    <source>
        <dbReference type="ARBA" id="ARBA00022884"/>
    </source>
</evidence>
<accession>A0A6N1AIR2</accession>
<feature type="compositionally biased region" description="Basic and acidic residues" evidence="7">
    <location>
        <begin position="360"/>
        <end position="401"/>
    </location>
</feature>
<dbReference type="GO" id="GO:0000455">
    <property type="term" value="P:enzyme-directed rRNA pseudouridine synthesis"/>
    <property type="evidence" value="ECO:0007669"/>
    <property type="project" value="UniProtKB-ARBA"/>
</dbReference>
<sequence length="470" mass="49672">MDRSDTAKKSKSATSAASSAADGGERIAKRLARAGLCSRRDAERWIAEGRVAVNSRVLDSPACVVRSGDIVQVDGKVIPEPEPARLWRYHKPSGLVTTARDEKGRETVFDRLPPELPRVVSIGRLDLTTEGLLLLTNDGELARFLELPATGWTRRYRVRVFGEVDERQLAALEKGPTIEGVKYGPIEAALDRIQGRNAWLTVSLKEGKNREIRKVMESLGLQVNRLIRVAYGPFQLGKLEEGAVEEVPKRVVREQIAPFFGTPEGAEPAESGTKQRAKARADAAVKAAPAKAASGGRATGKTDAKTDAKTAPKRAPRSATKRHEAEAARTEEAKPARRGASTRSTLSLGGGAAAKPGRPGKPDGARSDARRPDAARSESPRSEGARSRDAKPRDAKPRDGKAPGFKAAESKAAGPKPAGLKSAGPKSAGPKGSGPKGAGPAPRGGPKGGGDRSGGGAGGRTERPRADRRR</sequence>
<dbReference type="EMBL" id="CP054619">
    <property type="protein sequence ID" value="QKS51665.1"/>
    <property type="molecule type" value="Genomic_DNA"/>
</dbReference>
<feature type="compositionally biased region" description="Gly residues" evidence="7">
    <location>
        <begin position="445"/>
        <end position="459"/>
    </location>
</feature>
<feature type="compositionally biased region" description="Low complexity" evidence="7">
    <location>
        <begin position="421"/>
        <end position="430"/>
    </location>
</feature>
<dbReference type="Pfam" id="PF01479">
    <property type="entry name" value="S4"/>
    <property type="match status" value="1"/>
</dbReference>
<dbReference type="Pfam" id="PF00849">
    <property type="entry name" value="PseudoU_synth_2"/>
    <property type="match status" value="1"/>
</dbReference>
<dbReference type="InterPro" id="IPR000748">
    <property type="entry name" value="PsdUridine_synth_RsuA/RluB/E/F"/>
</dbReference>
<dbReference type="InterPro" id="IPR050343">
    <property type="entry name" value="RsuA_PseudoU_synthase"/>
</dbReference>
<feature type="compositionally biased region" description="Basic residues" evidence="7">
    <location>
        <begin position="311"/>
        <end position="320"/>
    </location>
</feature>
<feature type="compositionally biased region" description="Basic and acidic residues" evidence="7">
    <location>
        <begin position="300"/>
        <end position="310"/>
    </location>
</feature>
<evidence type="ECO:0000256" key="5">
    <source>
        <dbReference type="PROSITE-ProRule" id="PRU00182"/>
    </source>
</evidence>
<feature type="compositionally biased region" description="Basic and acidic residues" evidence="7">
    <location>
        <begin position="321"/>
        <end position="335"/>
    </location>
</feature>
<keyword evidence="3 5" id="KW-0694">RNA-binding</keyword>
<dbReference type="RefSeq" id="WP_149198269.1">
    <property type="nucleotide sequence ID" value="NZ_CP054619.1"/>
</dbReference>
<dbReference type="InterPro" id="IPR020094">
    <property type="entry name" value="TruA/RsuA/RluB/E/F_N"/>
</dbReference>
<dbReference type="EC" id="5.4.99.-" evidence="6"/>
<protein>
    <recommendedName>
        <fullName evidence="6">Pseudouridine synthase</fullName>
        <ecNumber evidence="6">5.4.99.-</ecNumber>
    </recommendedName>
</protein>
<name>A0A6N1AIR2_9PROT</name>
<evidence type="ECO:0000313" key="9">
    <source>
        <dbReference type="EMBL" id="QKS51665.1"/>
    </source>
</evidence>
<feature type="compositionally biased region" description="Low complexity" evidence="7">
    <location>
        <begin position="12"/>
        <end position="22"/>
    </location>
</feature>
<feature type="region of interest" description="Disordered" evidence="7">
    <location>
        <begin position="258"/>
        <end position="470"/>
    </location>
</feature>
<dbReference type="Gene3D" id="3.30.70.580">
    <property type="entry name" value="Pseudouridine synthase I, catalytic domain, N-terminal subdomain"/>
    <property type="match status" value="1"/>
</dbReference>
<dbReference type="InterPro" id="IPR042092">
    <property type="entry name" value="PsdUridine_s_RsuA/RluB/E/F_cat"/>
</dbReference>
<evidence type="ECO:0000256" key="7">
    <source>
        <dbReference type="SAM" id="MobiDB-lite"/>
    </source>
</evidence>
<dbReference type="NCBIfam" id="TIGR00093">
    <property type="entry name" value="pseudouridine synthase"/>
    <property type="match status" value="1"/>
</dbReference>
<dbReference type="GO" id="GO:0003723">
    <property type="term" value="F:RNA binding"/>
    <property type="evidence" value="ECO:0007669"/>
    <property type="project" value="UniProtKB-KW"/>
</dbReference>
<reference evidence="9 10" key="1">
    <citation type="submission" date="2020-06" db="EMBL/GenBank/DDBJ databases">
        <title>Complete genome of Azosprillum oryzae KACC14407.</title>
        <authorList>
            <person name="Kim M."/>
            <person name="Park Y.-J."/>
            <person name="Shin J.-H."/>
        </authorList>
    </citation>
    <scope>NUCLEOTIDE SEQUENCE [LARGE SCALE GENOMIC DNA]</scope>
    <source>
        <strain evidence="9 10">KACC 14407</strain>
    </source>
</reference>